<protein>
    <recommendedName>
        <fullName evidence="2">C2 domain-containing protein</fullName>
    </recommendedName>
</protein>
<dbReference type="Pfam" id="PF00168">
    <property type="entry name" value="C2"/>
    <property type="match status" value="1"/>
</dbReference>
<feature type="region of interest" description="Disordered" evidence="1">
    <location>
        <begin position="495"/>
        <end position="550"/>
    </location>
</feature>
<dbReference type="Proteomes" id="UP001629113">
    <property type="component" value="Unassembled WGS sequence"/>
</dbReference>
<feature type="region of interest" description="Disordered" evidence="1">
    <location>
        <begin position="120"/>
        <end position="192"/>
    </location>
</feature>
<feature type="compositionally biased region" description="Polar residues" evidence="1">
    <location>
        <begin position="211"/>
        <end position="228"/>
    </location>
</feature>
<keyword evidence="4" id="KW-1185">Reference proteome</keyword>
<feature type="compositionally biased region" description="Polar residues" evidence="1">
    <location>
        <begin position="264"/>
        <end position="278"/>
    </location>
</feature>
<accession>A0ABR4PX22</accession>
<feature type="compositionally biased region" description="Acidic residues" evidence="1">
    <location>
        <begin position="150"/>
        <end position="160"/>
    </location>
</feature>
<proteinExistence type="predicted"/>
<dbReference type="SUPFAM" id="SSF49562">
    <property type="entry name" value="C2 domain (Calcium/lipid-binding domain, CaLB)"/>
    <property type="match status" value="1"/>
</dbReference>
<evidence type="ECO:0000313" key="3">
    <source>
        <dbReference type="EMBL" id="KAL3427824.1"/>
    </source>
</evidence>
<comment type="caution">
    <text evidence="3">The sequence shown here is derived from an EMBL/GenBank/DDBJ whole genome shotgun (WGS) entry which is preliminary data.</text>
</comment>
<feature type="region of interest" description="Disordered" evidence="1">
    <location>
        <begin position="1"/>
        <end position="78"/>
    </location>
</feature>
<dbReference type="PROSITE" id="PS50004">
    <property type="entry name" value="C2"/>
    <property type="match status" value="1"/>
</dbReference>
<feature type="compositionally biased region" description="Low complexity" evidence="1">
    <location>
        <begin position="120"/>
        <end position="129"/>
    </location>
</feature>
<feature type="region of interest" description="Disordered" evidence="1">
    <location>
        <begin position="211"/>
        <end position="311"/>
    </location>
</feature>
<feature type="region of interest" description="Disordered" evidence="1">
    <location>
        <begin position="345"/>
        <end position="401"/>
    </location>
</feature>
<evidence type="ECO:0000313" key="4">
    <source>
        <dbReference type="Proteomes" id="UP001629113"/>
    </source>
</evidence>
<dbReference type="InterPro" id="IPR000008">
    <property type="entry name" value="C2_dom"/>
</dbReference>
<dbReference type="Gene3D" id="2.60.40.150">
    <property type="entry name" value="C2 domain"/>
    <property type="match status" value="1"/>
</dbReference>
<reference evidence="3 4" key="1">
    <citation type="submission" date="2024-06" db="EMBL/GenBank/DDBJ databases">
        <title>Complete genome of Phlyctema vagabunda strain 19-DSS-EL-015.</title>
        <authorList>
            <person name="Fiorenzani C."/>
        </authorList>
    </citation>
    <scope>NUCLEOTIDE SEQUENCE [LARGE SCALE GENOMIC DNA]</scope>
    <source>
        <strain evidence="3 4">19-DSS-EL-015</strain>
    </source>
</reference>
<sequence>MALFTNFFRSRDNDDIESEPRSGIATPQPDPSDKRLPGIMHSYFTQVGAGSSSNNDSRSGPLETPALGTESEDPVPYHRREITQLYTVTPVSEPETVSIGVQEADEGPPLLPHERLGLSQAAAQSSGLSTYPTPPVSQPSSLHKLKLTETDGEVSSEGDVGDAKNAEASASSSSTAHRKSVSESCPSSTRRASIMNPLSSIVTTSNVHAAHFSNPSDRLGSTTPSTPVHSRKPSDSLTESPSYERLKKLTDDAANKSIPPTPTRALSNQTANSDTSGGSDPANGHPKHSNGEGLGVTAPRSSGSSVAAVTPPKGKLTIKIVEARGLRRSKDPYVVAVFQRNELVSKGPRDEEEDEDEEGARSPVGGIPISRQGSDSGRPMAIPMKSRQSSNVSSSDHRDFNAKTRKTMTNPKWDTEAVFDVVGSDSSVNLTIYDRGSAAEDFLGHVNLNAKFTETDTSPVRGWHALTGRTDGMQANFKGFTFVDESSMDENMRGRVKDDFDDMDEDEKRQQDWEDPFDIPSDRRRSSRMSGVVKTNNEDSNMFNGSHFDM</sequence>
<feature type="compositionally biased region" description="Low complexity" evidence="1">
    <location>
        <begin position="166"/>
        <end position="175"/>
    </location>
</feature>
<feature type="compositionally biased region" description="Basic and acidic residues" evidence="1">
    <location>
        <begin position="242"/>
        <end position="254"/>
    </location>
</feature>
<name>A0ABR4PX22_9HELO</name>
<feature type="compositionally biased region" description="Polar residues" evidence="1">
    <location>
        <begin position="183"/>
        <end position="192"/>
    </location>
</feature>
<organism evidence="3 4">
    <name type="scientific">Phlyctema vagabunda</name>
    <dbReference type="NCBI Taxonomy" id="108571"/>
    <lineage>
        <taxon>Eukaryota</taxon>
        <taxon>Fungi</taxon>
        <taxon>Dikarya</taxon>
        <taxon>Ascomycota</taxon>
        <taxon>Pezizomycotina</taxon>
        <taxon>Leotiomycetes</taxon>
        <taxon>Helotiales</taxon>
        <taxon>Dermateaceae</taxon>
        <taxon>Phlyctema</taxon>
    </lineage>
</organism>
<dbReference type="SMART" id="SM00239">
    <property type="entry name" value="C2"/>
    <property type="match status" value="1"/>
</dbReference>
<feature type="domain" description="C2" evidence="2">
    <location>
        <begin position="295"/>
        <end position="464"/>
    </location>
</feature>
<dbReference type="EMBL" id="JBFCZG010000001">
    <property type="protein sequence ID" value="KAL3427824.1"/>
    <property type="molecule type" value="Genomic_DNA"/>
</dbReference>
<feature type="compositionally biased region" description="Polar residues" evidence="1">
    <location>
        <begin position="533"/>
        <end position="544"/>
    </location>
</feature>
<feature type="compositionally biased region" description="Polar residues" evidence="1">
    <location>
        <begin position="43"/>
        <end position="58"/>
    </location>
</feature>
<evidence type="ECO:0000259" key="2">
    <source>
        <dbReference type="PROSITE" id="PS50004"/>
    </source>
</evidence>
<evidence type="ECO:0000256" key="1">
    <source>
        <dbReference type="SAM" id="MobiDB-lite"/>
    </source>
</evidence>
<gene>
    <name evidence="3" type="ORF">PVAG01_01333</name>
</gene>
<dbReference type="InterPro" id="IPR035892">
    <property type="entry name" value="C2_domain_sf"/>
</dbReference>